<dbReference type="InterPro" id="IPR021514">
    <property type="entry name" value="DUF3176"/>
</dbReference>
<reference evidence="2" key="1">
    <citation type="journal article" date="2020" name="Stud. Mycol.">
        <title>101 Dothideomycetes genomes: a test case for predicting lifestyles and emergence of pathogens.</title>
        <authorList>
            <person name="Haridas S."/>
            <person name="Albert R."/>
            <person name="Binder M."/>
            <person name="Bloem J."/>
            <person name="Labutti K."/>
            <person name="Salamov A."/>
            <person name="Andreopoulos B."/>
            <person name="Baker S."/>
            <person name="Barry K."/>
            <person name="Bills G."/>
            <person name="Bluhm B."/>
            <person name="Cannon C."/>
            <person name="Castanera R."/>
            <person name="Culley D."/>
            <person name="Daum C."/>
            <person name="Ezra D."/>
            <person name="Gonzalez J."/>
            <person name="Henrissat B."/>
            <person name="Kuo A."/>
            <person name="Liang C."/>
            <person name="Lipzen A."/>
            <person name="Lutzoni F."/>
            <person name="Magnuson J."/>
            <person name="Mondo S."/>
            <person name="Nolan M."/>
            <person name="Ohm R."/>
            <person name="Pangilinan J."/>
            <person name="Park H.-J."/>
            <person name="Ramirez L."/>
            <person name="Alfaro M."/>
            <person name="Sun H."/>
            <person name="Tritt A."/>
            <person name="Yoshinaga Y."/>
            <person name="Zwiers L.-H."/>
            <person name="Turgeon B."/>
            <person name="Goodwin S."/>
            <person name="Spatafora J."/>
            <person name="Crous P."/>
            <person name="Grigoriev I."/>
        </authorList>
    </citation>
    <scope>NUCLEOTIDE SEQUENCE</scope>
    <source>
        <strain evidence="2">CBS 121167</strain>
    </source>
</reference>
<keyword evidence="3" id="KW-1185">Reference proteome</keyword>
<evidence type="ECO:0000313" key="3">
    <source>
        <dbReference type="Proteomes" id="UP000799438"/>
    </source>
</evidence>
<feature type="transmembrane region" description="Helical" evidence="1">
    <location>
        <begin position="14"/>
        <end position="39"/>
    </location>
</feature>
<feature type="transmembrane region" description="Helical" evidence="1">
    <location>
        <begin position="119"/>
        <end position="138"/>
    </location>
</feature>
<dbReference type="RefSeq" id="XP_033392313.1">
    <property type="nucleotide sequence ID" value="XM_033537567.1"/>
</dbReference>
<feature type="transmembrane region" description="Helical" evidence="1">
    <location>
        <begin position="417"/>
        <end position="436"/>
    </location>
</feature>
<keyword evidence="1" id="KW-0472">Membrane</keyword>
<dbReference type="OrthoDB" id="5242705at2759"/>
<accession>A0A6A6B045</accession>
<organism evidence="2 3">
    <name type="scientific">Aplosporella prunicola CBS 121167</name>
    <dbReference type="NCBI Taxonomy" id="1176127"/>
    <lineage>
        <taxon>Eukaryota</taxon>
        <taxon>Fungi</taxon>
        <taxon>Dikarya</taxon>
        <taxon>Ascomycota</taxon>
        <taxon>Pezizomycotina</taxon>
        <taxon>Dothideomycetes</taxon>
        <taxon>Dothideomycetes incertae sedis</taxon>
        <taxon>Botryosphaeriales</taxon>
        <taxon>Aplosporellaceae</taxon>
        <taxon>Aplosporella</taxon>
    </lineage>
</organism>
<dbReference type="Proteomes" id="UP000799438">
    <property type="component" value="Unassembled WGS sequence"/>
</dbReference>
<gene>
    <name evidence="2" type="ORF">K452DRAFT_237204</name>
</gene>
<protein>
    <submittedName>
        <fullName evidence="2">Uncharacterized protein</fullName>
    </submittedName>
</protein>
<keyword evidence="1" id="KW-1133">Transmembrane helix</keyword>
<sequence>MDLRRNLNILFDDWWLWEVAGVLLSASCMAAVIVILASFNGKALAKWDFPIQPNSLVSVFMTVAKSALLLPVSQCINQAKWTHFERNPHRLLKLQFFDDASRGPWGALKLIIGMKSSNWIASWGALLTIIALASDPFAQQIIKYPSRSAPSNSTSASYRVTRAFNRTENWTLKEEFSGSVEPATQAAIFTGIYASGVKSSPNCPTSLCQWYDPMITLGVCSSCHDISLSSTNECSTARSTLRVKNGTLFNQYHTKCVLNMTSEHTLNPIQILEEFKWTRNFTEASQDNIQSCRLYWCAYLYNNMSIINNTIHIPSSKTYELLLIYPNQTEGRQSHPGGLFNLTFAIPSSEVDAFPGKLPTFDVDPNMLPALYRKNNFSLVMEDMVRSLTEHIRTSSPGETWIDGTAFAPETYIKVRWEWLSLPLITLTMAIAYLIVSMKESKKHRTILWKSSTLAPFFHGIQGWEKENLNLGYVTQMNEMAETMRGQLRKGDNGELKFVRADSEFELLPLIEREENEMKTKRRGLRMFGRGSEVESAE</sequence>
<keyword evidence="1" id="KW-0812">Transmembrane</keyword>
<dbReference type="PANTHER" id="PTHR35394">
    <property type="entry name" value="DUF3176 DOMAIN-CONTAINING PROTEIN"/>
    <property type="match status" value="1"/>
</dbReference>
<evidence type="ECO:0000313" key="2">
    <source>
        <dbReference type="EMBL" id="KAF2136595.1"/>
    </source>
</evidence>
<name>A0A6A6B045_9PEZI</name>
<dbReference type="GeneID" id="54295063"/>
<dbReference type="PANTHER" id="PTHR35394:SF5">
    <property type="entry name" value="DUF3176 DOMAIN-CONTAINING PROTEIN"/>
    <property type="match status" value="1"/>
</dbReference>
<dbReference type="EMBL" id="ML995516">
    <property type="protein sequence ID" value="KAF2136595.1"/>
    <property type="molecule type" value="Genomic_DNA"/>
</dbReference>
<evidence type="ECO:0000256" key="1">
    <source>
        <dbReference type="SAM" id="Phobius"/>
    </source>
</evidence>
<dbReference type="AlphaFoldDB" id="A0A6A6B045"/>
<dbReference type="Pfam" id="PF11374">
    <property type="entry name" value="DUF3176"/>
    <property type="match status" value="1"/>
</dbReference>
<proteinExistence type="predicted"/>